<gene>
    <name evidence="2" type="ORF">D3H34_06935</name>
</gene>
<sequence length="86" mass="9448">MGTAVRAVGARAAAFVGLRIVGMALGGWITVGLFAIQLVIWWVTPDALQVWLDHSAFGKERRNEGYKSADEQDKKLQEALVEMGFQ</sequence>
<evidence type="ECO:0000313" key="2">
    <source>
        <dbReference type="EMBL" id="RIX83168.1"/>
    </source>
</evidence>
<dbReference type="AlphaFoldDB" id="A0A9X8D759"/>
<keyword evidence="3" id="KW-1185">Reference proteome</keyword>
<dbReference type="RefSeq" id="WP_119552711.1">
    <property type="nucleotide sequence ID" value="NZ_QXMN01000005.1"/>
</dbReference>
<dbReference type="Proteomes" id="UP000265619">
    <property type="component" value="Unassembled WGS sequence"/>
</dbReference>
<evidence type="ECO:0000313" key="3">
    <source>
        <dbReference type="Proteomes" id="UP000265619"/>
    </source>
</evidence>
<feature type="transmembrane region" description="Helical" evidence="1">
    <location>
        <begin position="20"/>
        <end position="43"/>
    </location>
</feature>
<accession>A0A9X8D759</accession>
<dbReference type="OrthoDB" id="8664525at2"/>
<keyword evidence="1" id="KW-1133">Transmembrane helix</keyword>
<keyword evidence="1" id="KW-0812">Transmembrane</keyword>
<comment type="caution">
    <text evidence="2">The sequence shown here is derived from an EMBL/GenBank/DDBJ whole genome shotgun (WGS) entry which is preliminary data.</text>
</comment>
<keyword evidence="1" id="KW-0472">Membrane</keyword>
<name>A0A9X8D759_9BURK</name>
<organism evidence="2 3">
    <name type="scientific">Acidovorax cavernicola</name>
    <dbReference type="NCBI Taxonomy" id="1675792"/>
    <lineage>
        <taxon>Bacteria</taxon>
        <taxon>Pseudomonadati</taxon>
        <taxon>Pseudomonadota</taxon>
        <taxon>Betaproteobacteria</taxon>
        <taxon>Burkholderiales</taxon>
        <taxon>Comamonadaceae</taxon>
        <taxon>Acidovorax</taxon>
    </lineage>
</organism>
<reference evidence="2 3" key="1">
    <citation type="submission" date="2018-09" db="EMBL/GenBank/DDBJ databases">
        <title>Acidovorax cavernicola nov. sp. isolated from Gruta de las Maravillas (Aracena, Spain).</title>
        <authorList>
            <person name="Jurado V."/>
            <person name="Gutierrez-Patricio S."/>
            <person name="Gonzalez-Pimentel J.L."/>
            <person name="Miller A.Z."/>
            <person name="Laiz L."/>
            <person name="Saiz-Jimenez C."/>
        </authorList>
    </citation>
    <scope>NUCLEOTIDE SEQUENCE [LARGE SCALE GENOMIC DNA]</scope>
    <source>
        <strain evidence="2 3">1011MAR4D40.2</strain>
    </source>
</reference>
<protein>
    <submittedName>
        <fullName evidence="2">Uncharacterized protein</fullName>
    </submittedName>
</protein>
<proteinExistence type="predicted"/>
<evidence type="ECO:0000256" key="1">
    <source>
        <dbReference type="SAM" id="Phobius"/>
    </source>
</evidence>
<dbReference type="EMBL" id="QXMN01000005">
    <property type="protein sequence ID" value="RIX83168.1"/>
    <property type="molecule type" value="Genomic_DNA"/>
</dbReference>